<keyword evidence="2" id="KW-0012">Acyltransferase</keyword>
<dbReference type="AlphaFoldDB" id="A0A9J6P0R3"/>
<feature type="domain" description="N-acetyltransferase" evidence="1">
    <location>
        <begin position="104"/>
        <end position="253"/>
    </location>
</feature>
<protein>
    <submittedName>
        <fullName evidence="2">GNAT family N-acetyltransferase</fullName>
        <ecNumber evidence="2">2.3.1.-</ecNumber>
    </submittedName>
</protein>
<proteinExistence type="predicted"/>
<dbReference type="InterPro" id="IPR000182">
    <property type="entry name" value="GNAT_dom"/>
</dbReference>
<dbReference type="InterPro" id="IPR027365">
    <property type="entry name" value="GNAT_acetyltra_YdfB-like"/>
</dbReference>
<dbReference type="SUPFAM" id="SSF55729">
    <property type="entry name" value="Acyl-CoA N-acyltransferases (Nat)"/>
    <property type="match status" value="1"/>
</dbReference>
<dbReference type="Gene3D" id="3.40.630.30">
    <property type="match status" value="1"/>
</dbReference>
<dbReference type="Proteomes" id="UP001056429">
    <property type="component" value="Unassembled WGS sequence"/>
</dbReference>
<gene>
    <name evidence="2" type="ORF">KDK92_04785</name>
</gene>
<accession>A0A9J6P0R3</accession>
<dbReference type="GO" id="GO:0016747">
    <property type="term" value="F:acyltransferase activity, transferring groups other than amino-acyl groups"/>
    <property type="evidence" value="ECO:0007669"/>
    <property type="project" value="InterPro"/>
</dbReference>
<dbReference type="PROSITE" id="PS51186">
    <property type="entry name" value="GNAT"/>
    <property type="match status" value="1"/>
</dbReference>
<comment type="caution">
    <text evidence="2">The sequence shown here is derived from an EMBL/GenBank/DDBJ whole genome shotgun (WGS) entry which is preliminary data.</text>
</comment>
<dbReference type="EC" id="2.3.1.-" evidence="2"/>
<organism evidence="2 3">
    <name type="scientific">Oceanirhabdus seepicola</name>
    <dbReference type="NCBI Taxonomy" id="2828781"/>
    <lineage>
        <taxon>Bacteria</taxon>
        <taxon>Bacillati</taxon>
        <taxon>Bacillota</taxon>
        <taxon>Clostridia</taxon>
        <taxon>Eubacteriales</taxon>
        <taxon>Clostridiaceae</taxon>
        <taxon>Oceanirhabdus</taxon>
    </lineage>
</organism>
<dbReference type="Pfam" id="PF12746">
    <property type="entry name" value="GNAT_acetyltran"/>
    <property type="match status" value="1"/>
</dbReference>
<evidence type="ECO:0000313" key="3">
    <source>
        <dbReference type="Proteomes" id="UP001056429"/>
    </source>
</evidence>
<name>A0A9J6P0R3_9CLOT</name>
<evidence type="ECO:0000259" key="1">
    <source>
        <dbReference type="PROSITE" id="PS51186"/>
    </source>
</evidence>
<dbReference type="InterPro" id="IPR016181">
    <property type="entry name" value="Acyl_CoA_acyltransferase"/>
</dbReference>
<sequence>MEFNKSKMIEIVRKQLAIDMNCNIQDFIKDGIVFCEAKSNEGRRMFDRQSPFLEIATMGKSTVVSADSDILTKVKPLLETKTREDIFVAPFLFGHSLYYIPDCDRIKKISPPDGFTFHIKEGKEIHKLYKIPGFENAIQYDINHPCPDTLVIYAMYGYEIVAMAGASADSSLMWQIGIDVLPKFRNKGLATTLVSNLAIMIMDRGIVPYYGTASSNIPSQSVAYRSGFIPTWMCSYKNTFDGTAPYELICPNINTILKDNLK</sequence>
<evidence type="ECO:0000313" key="2">
    <source>
        <dbReference type="EMBL" id="MCM1989048.1"/>
    </source>
</evidence>
<keyword evidence="2" id="KW-0808">Transferase</keyword>
<dbReference type="EMBL" id="JAGSOJ010000001">
    <property type="protein sequence ID" value="MCM1989048.1"/>
    <property type="molecule type" value="Genomic_DNA"/>
</dbReference>
<reference evidence="2" key="1">
    <citation type="journal article" date="2021" name="mSystems">
        <title>Bacteria and Archaea Synergistically Convert Glycine Betaine to Biogenic Methane in the Formosa Cold Seep of the South China Sea.</title>
        <authorList>
            <person name="Li L."/>
            <person name="Zhang W."/>
            <person name="Zhang S."/>
            <person name="Song L."/>
            <person name="Sun Q."/>
            <person name="Zhang H."/>
            <person name="Xiang H."/>
            <person name="Dong X."/>
        </authorList>
    </citation>
    <scope>NUCLEOTIDE SEQUENCE</scope>
    <source>
        <strain evidence="2">ZWT</strain>
    </source>
</reference>
<keyword evidence="3" id="KW-1185">Reference proteome</keyword>
<dbReference type="RefSeq" id="WP_250857913.1">
    <property type="nucleotide sequence ID" value="NZ_JAGSOJ010000001.1"/>
</dbReference>
<reference evidence="2" key="2">
    <citation type="submission" date="2021-04" db="EMBL/GenBank/DDBJ databases">
        <authorList>
            <person name="Dong X."/>
        </authorList>
    </citation>
    <scope>NUCLEOTIDE SEQUENCE</scope>
    <source>
        <strain evidence="2">ZWT</strain>
    </source>
</reference>